<comment type="caution">
    <text evidence="2">The sequence shown here is derived from an EMBL/GenBank/DDBJ whole genome shotgun (WGS) entry which is preliminary data.</text>
</comment>
<dbReference type="OrthoDB" id="9831825at2"/>
<evidence type="ECO:0000313" key="2">
    <source>
        <dbReference type="EMBL" id="EBA08129.1"/>
    </source>
</evidence>
<evidence type="ECO:0000313" key="3">
    <source>
        <dbReference type="Proteomes" id="UP000005713"/>
    </source>
</evidence>
<dbReference type="RefSeq" id="WP_005858960.1">
    <property type="nucleotide sequence ID" value="NZ_AAYA01000006.1"/>
</dbReference>
<keyword evidence="1" id="KW-1133">Transmembrane helix</keyword>
<reference evidence="2 3" key="1">
    <citation type="submission" date="2006-06" db="EMBL/GenBank/DDBJ databases">
        <authorList>
            <person name="Moran M.A."/>
            <person name="Ferriera S."/>
            <person name="Johnson J."/>
            <person name="Kravitz S."/>
            <person name="Beeson K."/>
            <person name="Sutton G."/>
            <person name="Rogers Y.-H."/>
            <person name="Friedman R."/>
            <person name="Frazier M."/>
            <person name="Venter J.C."/>
        </authorList>
    </citation>
    <scope>NUCLEOTIDE SEQUENCE [LARGE SCALE GENOMIC DNA]</scope>
    <source>
        <strain evidence="2 3">E-37</strain>
    </source>
</reference>
<keyword evidence="3" id="KW-1185">Reference proteome</keyword>
<dbReference type="EMBL" id="AAYA01000006">
    <property type="protein sequence ID" value="EBA08129.1"/>
    <property type="molecule type" value="Genomic_DNA"/>
</dbReference>
<keyword evidence="1" id="KW-0812">Transmembrane</keyword>
<accession>A3K3L5</accession>
<name>A3K3L5_SAGS3</name>
<gene>
    <name evidence="2" type="primary">kgd</name>
    <name evidence="2" type="ORF">SSE37_11314</name>
</gene>
<protein>
    <submittedName>
        <fullName evidence="2">Alpha-ketoglutarate decarboxylase</fullName>
    </submittedName>
</protein>
<keyword evidence="1" id="KW-0472">Membrane</keyword>
<proteinExistence type="predicted"/>
<feature type="transmembrane region" description="Helical" evidence="1">
    <location>
        <begin position="12"/>
        <end position="29"/>
    </location>
</feature>
<organism evidence="2 3">
    <name type="scientific">Sagittula stellata (strain ATCC 700073 / DSM 11524 / E-37)</name>
    <dbReference type="NCBI Taxonomy" id="388399"/>
    <lineage>
        <taxon>Bacteria</taxon>
        <taxon>Pseudomonadati</taxon>
        <taxon>Pseudomonadota</taxon>
        <taxon>Alphaproteobacteria</taxon>
        <taxon>Rhodobacterales</taxon>
        <taxon>Roseobacteraceae</taxon>
        <taxon>Sagittula</taxon>
    </lineage>
</organism>
<dbReference type="AlphaFoldDB" id="A3K3L5"/>
<sequence length="154" mass="17370">MMSPEQPKRRVGLRIIIAFVGVVGAFILWDELVPRGPVSEGMQARLRCVAKSVALHQALFSAEEEGIALERDFREEFDTVFNGLQRFQRGLVRRDDPGRLAFRPIMIQEEDAKDAAMAEDPQGYLTRAWAELQACYDALFLQQSAGRQMQEGVA</sequence>
<evidence type="ECO:0000256" key="1">
    <source>
        <dbReference type="SAM" id="Phobius"/>
    </source>
</evidence>
<dbReference type="Proteomes" id="UP000005713">
    <property type="component" value="Unassembled WGS sequence"/>
</dbReference>